<dbReference type="eggNOG" id="ENOG502RIX0">
    <property type="taxonomic scope" value="Eukaryota"/>
</dbReference>
<dbReference type="InParanoid" id="A5DFB1"/>
<keyword evidence="2" id="KW-1185">Reference proteome</keyword>
<protein>
    <submittedName>
        <fullName evidence="1">Uncharacterized protein</fullName>
    </submittedName>
</protein>
<reference evidence="1 2" key="1">
    <citation type="journal article" date="2009" name="Nature">
        <title>Evolution of pathogenicity and sexual reproduction in eight Candida genomes.</title>
        <authorList>
            <person name="Butler G."/>
            <person name="Rasmussen M.D."/>
            <person name="Lin M.F."/>
            <person name="Santos M.A."/>
            <person name="Sakthikumar S."/>
            <person name="Munro C.A."/>
            <person name="Rheinbay E."/>
            <person name="Grabherr M."/>
            <person name="Forche A."/>
            <person name="Reedy J.L."/>
            <person name="Agrafioti I."/>
            <person name="Arnaud M.B."/>
            <person name="Bates S."/>
            <person name="Brown A.J."/>
            <person name="Brunke S."/>
            <person name="Costanzo M.C."/>
            <person name="Fitzpatrick D.A."/>
            <person name="de Groot P.W."/>
            <person name="Harris D."/>
            <person name="Hoyer L.L."/>
            <person name="Hube B."/>
            <person name="Klis F.M."/>
            <person name="Kodira C."/>
            <person name="Lennard N."/>
            <person name="Logue M.E."/>
            <person name="Martin R."/>
            <person name="Neiman A.M."/>
            <person name="Nikolaou E."/>
            <person name="Quail M.A."/>
            <person name="Quinn J."/>
            <person name="Santos M.C."/>
            <person name="Schmitzberger F.F."/>
            <person name="Sherlock G."/>
            <person name="Shah P."/>
            <person name="Silverstein K.A."/>
            <person name="Skrzypek M.S."/>
            <person name="Soll D."/>
            <person name="Staggs R."/>
            <person name="Stansfield I."/>
            <person name="Stumpf M.P."/>
            <person name="Sudbery P.E."/>
            <person name="Srikantha T."/>
            <person name="Zeng Q."/>
            <person name="Berman J."/>
            <person name="Berriman M."/>
            <person name="Heitman J."/>
            <person name="Gow N.A."/>
            <person name="Lorenz M.C."/>
            <person name="Birren B.W."/>
            <person name="Kellis M."/>
            <person name="Cuomo C.A."/>
        </authorList>
    </citation>
    <scope>NUCLEOTIDE SEQUENCE [LARGE SCALE GENOMIC DNA]</scope>
    <source>
        <strain evidence="2">ATCC 6260 / CBS 566 / DSM 6381 / JCM 1539 / NBRC 10279 / NRRL Y-324</strain>
    </source>
</reference>
<dbReference type="GeneID" id="5128119"/>
<proteinExistence type="predicted"/>
<dbReference type="HOGENOM" id="CLU_416252_0_0_1"/>
<dbReference type="VEuPathDB" id="FungiDB:PGUG_01962"/>
<dbReference type="EMBL" id="CH408156">
    <property type="protein sequence ID" value="EDK37864.2"/>
    <property type="molecule type" value="Genomic_DNA"/>
</dbReference>
<organism evidence="1 2">
    <name type="scientific">Meyerozyma guilliermondii (strain ATCC 6260 / CBS 566 / DSM 6381 / JCM 1539 / NBRC 10279 / NRRL Y-324)</name>
    <name type="common">Yeast</name>
    <name type="synonym">Candida guilliermondii</name>
    <dbReference type="NCBI Taxonomy" id="294746"/>
    <lineage>
        <taxon>Eukaryota</taxon>
        <taxon>Fungi</taxon>
        <taxon>Dikarya</taxon>
        <taxon>Ascomycota</taxon>
        <taxon>Saccharomycotina</taxon>
        <taxon>Pichiomycetes</taxon>
        <taxon>Debaryomycetaceae</taxon>
        <taxon>Meyerozyma</taxon>
    </lineage>
</organism>
<dbReference type="AlphaFoldDB" id="A5DFB1"/>
<name>A5DFB1_PICGU</name>
<dbReference type="Proteomes" id="UP000001997">
    <property type="component" value="Unassembled WGS sequence"/>
</dbReference>
<accession>A5DFB1</accession>
<dbReference type="RefSeq" id="XP_001486291.2">
    <property type="nucleotide sequence ID" value="XM_001486241.1"/>
</dbReference>
<dbReference type="STRING" id="294746.A5DFB1"/>
<gene>
    <name evidence="1" type="ORF">PGUG_01962</name>
</gene>
<dbReference type="OrthoDB" id="3980595at2759"/>
<dbReference type="KEGG" id="pgu:PGUG_01962"/>
<sequence>MSVSSALNLNDPWRLVRGHQPESPRMCACGSLERTSNNEFSMCLQCGLPINDDLLSSEGQLSEMEETLSTGFTSPGDSGRALPGAYTKYVSFPLHREPVHFMNAPSYASNEWLHHQSVGNDVLNIRSPLVYEVLISLFASYLGNNALKSFANMNKMRESALRRKFCAFANRHYSKAITALRMHISVSSDYDVIVALKASALLNKCSIYEFENSLHSITFGQGMLSIFCDALGRYEHLDHQVRHMFSYMNLVSQSIHFPCYTPQVLVEFQSYLKRYSQFVTVQEISSDWIVQHFNQIWYYVKDVIQITANKDIELLKKDSQLIYKLLRRWLLMMPPKMHILTSLGHPMERVLMLMYKTLTSILNNVFPSAMFMYLSGFNGGLTLWYDTHHTIPKETDLTCNILQSIERYCFRVNSFFKIRNNQLAMIFGPSIGGKGITPMDVRSDINEIMIRDFANSSIRLYNFIHLPSKSKPTATPDMLHNLQRMGNPYPYNREHFELLKAYMTDSTKGFQTSDPLLRFHLSNTTDYKLQDDDSQPLDYKLWLSEDEVEHYLVRLNKEYSELFKKGFPVPRDTTKLDWRTGLYMDDSEPFSLISEAALQSILVGVSSPIQWPESVFQVVPQTMEMRKNMLTRAADDDEKDSQFYNVMSDKFYRAEQNYV</sequence>
<evidence type="ECO:0000313" key="2">
    <source>
        <dbReference type="Proteomes" id="UP000001997"/>
    </source>
</evidence>
<evidence type="ECO:0000313" key="1">
    <source>
        <dbReference type="EMBL" id="EDK37864.2"/>
    </source>
</evidence>